<comment type="caution">
    <text evidence="1">The sequence shown here is derived from an EMBL/GenBank/DDBJ whole genome shotgun (WGS) entry which is preliminary data.</text>
</comment>
<dbReference type="STRING" id="629741.GCWU000324_01173"/>
<name>C4GGA5_9NEIS</name>
<dbReference type="Proteomes" id="UP000003009">
    <property type="component" value="Unassembled WGS sequence"/>
</dbReference>
<protein>
    <submittedName>
        <fullName evidence="1">Uncharacterized protein</fullName>
    </submittedName>
</protein>
<accession>C4GGA5</accession>
<gene>
    <name evidence="1" type="ORF">GCWU000324_01173</name>
</gene>
<proteinExistence type="predicted"/>
<dbReference type="AlphaFoldDB" id="C4GGA5"/>
<reference evidence="1" key="1">
    <citation type="submission" date="2009-04" db="EMBL/GenBank/DDBJ databases">
        <authorList>
            <person name="Weinstock G."/>
            <person name="Sodergren E."/>
            <person name="Clifton S."/>
            <person name="Fulton L."/>
            <person name="Fulton B."/>
            <person name="Courtney L."/>
            <person name="Fronick C."/>
            <person name="Harrison M."/>
            <person name="Strong C."/>
            <person name="Farmer C."/>
            <person name="Delahaunty K."/>
            <person name="Markovic C."/>
            <person name="Hall O."/>
            <person name="Minx P."/>
            <person name="Tomlinson C."/>
            <person name="Mitreva M."/>
            <person name="Nelson J."/>
            <person name="Hou S."/>
            <person name="Wollam A."/>
            <person name="Pepin K.H."/>
            <person name="Johnson M."/>
            <person name="Bhonagiri V."/>
            <person name="Nash W.E."/>
            <person name="Warren W."/>
            <person name="Chinwalla A."/>
            <person name="Mardis E.R."/>
            <person name="Wilson R.K."/>
        </authorList>
    </citation>
    <scope>NUCLEOTIDE SEQUENCE [LARGE SCALE GENOMIC DNA]</scope>
    <source>
        <strain evidence="1">ATCC 51147</strain>
    </source>
</reference>
<organism evidence="1 2">
    <name type="scientific">Kingella oralis ATCC 51147</name>
    <dbReference type="NCBI Taxonomy" id="629741"/>
    <lineage>
        <taxon>Bacteria</taxon>
        <taxon>Pseudomonadati</taxon>
        <taxon>Pseudomonadota</taxon>
        <taxon>Betaproteobacteria</taxon>
        <taxon>Neisseriales</taxon>
        <taxon>Neisseriaceae</taxon>
        <taxon>Kingella</taxon>
    </lineage>
</organism>
<sequence>MKRKGLCRSALCLFSGCLWGGLADRGSLKCCLGVGGWLRGVGLCCFRLPYCRRGI</sequence>
<evidence type="ECO:0000313" key="2">
    <source>
        <dbReference type="Proteomes" id="UP000003009"/>
    </source>
</evidence>
<evidence type="ECO:0000313" key="1">
    <source>
        <dbReference type="EMBL" id="EEP69260.1"/>
    </source>
</evidence>
<keyword evidence="2" id="KW-1185">Reference proteome</keyword>
<dbReference type="HOGENOM" id="CLU_3026237_0_0_4"/>
<dbReference type="EMBL" id="ACJW02000002">
    <property type="protein sequence ID" value="EEP69260.1"/>
    <property type="molecule type" value="Genomic_DNA"/>
</dbReference>